<sequence length="122" mass="13164">MNAADRAALDAAIHTYARSKPFTPIMNLQDMVVALADDNVEAQTILLSALFPDPGKALTPHPVGMAFLINLDVLDVTGHQIYLLVQLAGSPFRAAPSRRTRRQRRSNAAPHQGRTAPGPPDC</sequence>
<protein>
    <submittedName>
        <fullName evidence="2">Uncharacterized protein</fullName>
    </submittedName>
</protein>
<dbReference type="Proteomes" id="UP000192582">
    <property type="component" value="Unassembled WGS sequence"/>
</dbReference>
<name>A0A1W1UXK6_9DEIO</name>
<proteinExistence type="predicted"/>
<reference evidence="2 3" key="1">
    <citation type="submission" date="2017-04" db="EMBL/GenBank/DDBJ databases">
        <authorList>
            <person name="Afonso C.L."/>
            <person name="Miller P.J."/>
            <person name="Scott M.A."/>
            <person name="Spackman E."/>
            <person name="Goraichik I."/>
            <person name="Dimitrov K.M."/>
            <person name="Suarez D.L."/>
            <person name="Swayne D.E."/>
        </authorList>
    </citation>
    <scope>NUCLEOTIDE SEQUENCE [LARGE SCALE GENOMIC DNA]</scope>
    <source>
        <strain evidence="2 3">KR-140</strain>
    </source>
</reference>
<accession>A0A1W1UXK6</accession>
<evidence type="ECO:0000313" key="2">
    <source>
        <dbReference type="EMBL" id="SMB85878.1"/>
    </source>
</evidence>
<gene>
    <name evidence="2" type="ORF">SAMN00790413_03583</name>
</gene>
<dbReference type="AlphaFoldDB" id="A0A1W1UXK6"/>
<dbReference type="EMBL" id="FWWU01000008">
    <property type="protein sequence ID" value="SMB85878.1"/>
    <property type="molecule type" value="Genomic_DNA"/>
</dbReference>
<evidence type="ECO:0000313" key="3">
    <source>
        <dbReference type="Proteomes" id="UP000192582"/>
    </source>
</evidence>
<dbReference type="RefSeq" id="WP_084047500.1">
    <property type="nucleotide sequence ID" value="NZ_FWWU01000008.1"/>
</dbReference>
<feature type="region of interest" description="Disordered" evidence="1">
    <location>
        <begin position="94"/>
        <end position="122"/>
    </location>
</feature>
<organism evidence="2 3">
    <name type="scientific">Deinococcus hopiensis KR-140</name>
    <dbReference type="NCBI Taxonomy" id="695939"/>
    <lineage>
        <taxon>Bacteria</taxon>
        <taxon>Thermotogati</taxon>
        <taxon>Deinococcota</taxon>
        <taxon>Deinococci</taxon>
        <taxon>Deinococcales</taxon>
        <taxon>Deinococcaceae</taxon>
        <taxon>Deinococcus</taxon>
    </lineage>
</organism>
<keyword evidence="3" id="KW-1185">Reference proteome</keyword>
<evidence type="ECO:0000256" key="1">
    <source>
        <dbReference type="SAM" id="MobiDB-lite"/>
    </source>
</evidence>
<feature type="compositionally biased region" description="Basic residues" evidence="1">
    <location>
        <begin position="96"/>
        <end position="105"/>
    </location>
</feature>
<dbReference type="STRING" id="695939.SAMN00790413_03583"/>